<dbReference type="SUPFAM" id="SSF56112">
    <property type="entry name" value="Protein kinase-like (PK-like)"/>
    <property type="match status" value="1"/>
</dbReference>
<dbReference type="PROSITE" id="PS50011">
    <property type="entry name" value="PROTEIN_KINASE_DOM"/>
    <property type="match status" value="1"/>
</dbReference>
<evidence type="ECO:0000256" key="2">
    <source>
        <dbReference type="ARBA" id="ARBA00022527"/>
    </source>
</evidence>
<evidence type="ECO:0000256" key="11">
    <source>
        <dbReference type="ARBA" id="ARBA00023136"/>
    </source>
</evidence>
<dbReference type="InterPro" id="IPR000719">
    <property type="entry name" value="Prot_kinase_dom"/>
</dbReference>
<evidence type="ECO:0000256" key="6">
    <source>
        <dbReference type="ARBA" id="ARBA00022737"/>
    </source>
</evidence>
<keyword evidence="16" id="KW-1185">Reference proteome</keyword>
<protein>
    <recommendedName>
        <fullName evidence="14">Protein kinase domain-containing protein</fullName>
    </recommendedName>
</protein>
<dbReference type="Pfam" id="PF07714">
    <property type="entry name" value="PK_Tyr_Ser-Thr"/>
    <property type="match status" value="1"/>
</dbReference>
<dbReference type="PANTHER" id="PTHR32444:SF183">
    <property type="entry name" value="APPLE DOMAIN-CONTAINING PROTEIN"/>
    <property type="match status" value="1"/>
</dbReference>
<dbReference type="InterPro" id="IPR001245">
    <property type="entry name" value="Ser-Thr/Tyr_kinase_cat_dom"/>
</dbReference>
<keyword evidence="2" id="KW-0723">Serine/threonine-protein kinase</keyword>
<name>A0AA86W4S6_9FABA</name>
<gene>
    <name evidence="15" type="ORF">AYBTSS11_LOCUS30842</name>
</gene>
<evidence type="ECO:0000313" key="16">
    <source>
        <dbReference type="Proteomes" id="UP001189624"/>
    </source>
</evidence>
<evidence type="ECO:0000256" key="7">
    <source>
        <dbReference type="ARBA" id="ARBA00022741"/>
    </source>
</evidence>
<organism evidence="15 16">
    <name type="scientific">Sphenostylis stenocarpa</name>
    <dbReference type="NCBI Taxonomy" id="92480"/>
    <lineage>
        <taxon>Eukaryota</taxon>
        <taxon>Viridiplantae</taxon>
        <taxon>Streptophyta</taxon>
        <taxon>Embryophyta</taxon>
        <taxon>Tracheophyta</taxon>
        <taxon>Spermatophyta</taxon>
        <taxon>Magnoliopsida</taxon>
        <taxon>eudicotyledons</taxon>
        <taxon>Gunneridae</taxon>
        <taxon>Pentapetalae</taxon>
        <taxon>rosids</taxon>
        <taxon>fabids</taxon>
        <taxon>Fabales</taxon>
        <taxon>Fabaceae</taxon>
        <taxon>Papilionoideae</taxon>
        <taxon>50 kb inversion clade</taxon>
        <taxon>NPAAA clade</taxon>
        <taxon>indigoferoid/millettioid clade</taxon>
        <taxon>Phaseoleae</taxon>
        <taxon>Sphenostylis</taxon>
    </lineage>
</organism>
<evidence type="ECO:0000256" key="12">
    <source>
        <dbReference type="ARBA" id="ARBA00023170"/>
    </source>
</evidence>
<keyword evidence="6" id="KW-0677">Repeat</keyword>
<evidence type="ECO:0000256" key="8">
    <source>
        <dbReference type="ARBA" id="ARBA00022777"/>
    </source>
</evidence>
<keyword evidence="10" id="KW-1133">Transmembrane helix</keyword>
<dbReference type="Gene3D" id="3.30.200.20">
    <property type="entry name" value="Phosphorylase Kinase, domain 1"/>
    <property type="match status" value="1"/>
</dbReference>
<proteinExistence type="predicted"/>
<evidence type="ECO:0000256" key="5">
    <source>
        <dbReference type="ARBA" id="ARBA00022729"/>
    </source>
</evidence>
<comment type="subcellular location">
    <subcellularLocation>
        <location evidence="1">Membrane</location>
        <topology evidence="1">Single-pass membrane protein</topology>
    </subcellularLocation>
</comment>
<evidence type="ECO:0000259" key="14">
    <source>
        <dbReference type="PROSITE" id="PS50011"/>
    </source>
</evidence>
<feature type="domain" description="Protein kinase" evidence="14">
    <location>
        <begin position="130"/>
        <end position="215"/>
    </location>
</feature>
<keyword evidence="3" id="KW-0808">Transferase</keyword>
<evidence type="ECO:0000256" key="1">
    <source>
        <dbReference type="ARBA" id="ARBA00004167"/>
    </source>
</evidence>
<keyword evidence="7" id="KW-0547">Nucleotide-binding</keyword>
<dbReference type="GO" id="GO:0016020">
    <property type="term" value="C:membrane"/>
    <property type="evidence" value="ECO:0007669"/>
    <property type="project" value="UniProtKB-SubCell"/>
</dbReference>
<dbReference type="Proteomes" id="UP001189624">
    <property type="component" value="Chromosome 11"/>
</dbReference>
<evidence type="ECO:0000256" key="4">
    <source>
        <dbReference type="ARBA" id="ARBA00022692"/>
    </source>
</evidence>
<dbReference type="InterPro" id="IPR011009">
    <property type="entry name" value="Kinase-like_dom_sf"/>
</dbReference>
<keyword evidence="4" id="KW-0812">Transmembrane</keyword>
<evidence type="ECO:0000256" key="10">
    <source>
        <dbReference type="ARBA" id="ARBA00022989"/>
    </source>
</evidence>
<keyword evidence="12" id="KW-0675">Receptor</keyword>
<keyword evidence="8" id="KW-0418">Kinase</keyword>
<dbReference type="EMBL" id="OY731408">
    <property type="protein sequence ID" value="CAJ1978645.1"/>
    <property type="molecule type" value="Genomic_DNA"/>
</dbReference>
<keyword evidence="11" id="KW-0472">Membrane</keyword>
<dbReference type="AlphaFoldDB" id="A0AA86W4S6"/>
<keyword evidence="13" id="KW-0325">Glycoprotein</keyword>
<dbReference type="PANTHER" id="PTHR32444">
    <property type="entry name" value="BULB-TYPE LECTIN DOMAIN-CONTAINING PROTEIN"/>
    <property type="match status" value="1"/>
</dbReference>
<feature type="non-terminal residue" evidence="15">
    <location>
        <position position="215"/>
    </location>
</feature>
<keyword evidence="9" id="KW-0067">ATP-binding</keyword>
<accession>A0AA86W4S6</accession>
<evidence type="ECO:0000256" key="13">
    <source>
        <dbReference type="ARBA" id="ARBA00023180"/>
    </source>
</evidence>
<dbReference type="Gramene" id="rna-AYBTSS11_LOCUS30842">
    <property type="protein sequence ID" value="CAJ1978645.1"/>
    <property type="gene ID" value="gene-AYBTSS11_LOCUS30842"/>
</dbReference>
<evidence type="ECO:0000313" key="15">
    <source>
        <dbReference type="EMBL" id="CAJ1978645.1"/>
    </source>
</evidence>
<dbReference type="GO" id="GO:0005524">
    <property type="term" value="F:ATP binding"/>
    <property type="evidence" value="ECO:0007669"/>
    <property type="project" value="UniProtKB-KW"/>
</dbReference>
<evidence type="ECO:0000256" key="9">
    <source>
        <dbReference type="ARBA" id="ARBA00022840"/>
    </source>
</evidence>
<keyword evidence="5" id="KW-0732">Signal</keyword>
<evidence type="ECO:0000256" key="3">
    <source>
        <dbReference type="ARBA" id="ARBA00022679"/>
    </source>
</evidence>
<sequence length="215" mass="24313">MYGLRELKLGGSMLLCQETTVITIIFVALVDSPVCQCLSQFKPKSAENWDMMDWTQGCVRNQELSCKDKSEYGFLKHTGLKYPDITHAWVNEIFWRSLGSVNSNGNFRVSENLDLPFFDLSSMVKAANGFSTNKMLGEGGFGTKYRGILEDGQEIVVKRLSQGSGQGLNEFRNEVRLIAKLQHRNLGKLLGWCTQGEEKMPIYEYMPNNSLDSIF</sequence>
<dbReference type="GO" id="GO:0004674">
    <property type="term" value="F:protein serine/threonine kinase activity"/>
    <property type="evidence" value="ECO:0007669"/>
    <property type="project" value="UniProtKB-KW"/>
</dbReference>
<reference evidence="15" key="1">
    <citation type="submission" date="2023-10" db="EMBL/GenBank/DDBJ databases">
        <authorList>
            <person name="Domelevo Entfellner J.-B."/>
        </authorList>
    </citation>
    <scope>NUCLEOTIDE SEQUENCE</scope>
</reference>
<dbReference type="FunFam" id="3.30.200.20:FF:000727">
    <property type="entry name" value="Cysteine-rich RLK (RECEPTOR-like protein kinase) 23"/>
    <property type="match status" value="1"/>
</dbReference>